<dbReference type="EC" id="2.7.6.1" evidence="2"/>
<dbReference type="FunFam" id="3.40.50.2020:FF:000043">
    <property type="entry name" value="Ribose-phosphate pyrophosphokinase 1"/>
    <property type="match status" value="1"/>
</dbReference>
<evidence type="ECO:0000256" key="9">
    <source>
        <dbReference type="ARBA" id="ARBA00022842"/>
    </source>
</evidence>
<gene>
    <name evidence="13" type="primary">PRS1</name>
    <name evidence="13" type="ORF">OHK93_004882</name>
</gene>
<evidence type="ECO:0000256" key="4">
    <source>
        <dbReference type="ARBA" id="ARBA00022723"/>
    </source>
</evidence>
<keyword evidence="3 13" id="KW-0808">Transferase</keyword>
<comment type="similarity">
    <text evidence="1">Belongs to the ribose-phosphate pyrophosphokinase family.</text>
</comment>
<dbReference type="EMBL" id="JAPUFD010000023">
    <property type="protein sequence ID" value="MDI1493096.1"/>
    <property type="molecule type" value="Genomic_DNA"/>
</dbReference>
<evidence type="ECO:0000313" key="14">
    <source>
        <dbReference type="Proteomes" id="UP001161017"/>
    </source>
</evidence>
<dbReference type="GO" id="GO:0005524">
    <property type="term" value="F:ATP binding"/>
    <property type="evidence" value="ECO:0007669"/>
    <property type="project" value="UniProtKB-KW"/>
</dbReference>
<evidence type="ECO:0000256" key="1">
    <source>
        <dbReference type="ARBA" id="ARBA00006478"/>
    </source>
</evidence>
<dbReference type="GO" id="GO:0006015">
    <property type="term" value="P:5-phosphoribose 1-diphosphate biosynthetic process"/>
    <property type="evidence" value="ECO:0007669"/>
    <property type="project" value="TreeGrafter"/>
</dbReference>
<dbReference type="InterPro" id="IPR029099">
    <property type="entry name" value="Pribosyltran_N"/>
</dbReference>
<evidence type="ECO:0000256" key="5">
    <source>
        <dbReference type="ARBA" id="ARBA00022727"/>
    </source>
</evidence>
<dbReference type="Pfam" id="PF14572">
    <property type="entry name" value="Pribosyl_synth"/>
    <property type="match status" value="1"/>
</dbReference>
<keyword evidence="4" id="KW-0479">Metal-binding</keyword>
<dbReference type="InterPro" id="IPR005946">
    <property type="entry name" value="Rib-P_diPkinase"/>
</dbReference>
<sequence length="532" mass="58018">MRRVKIFGGSSHPLLVDAICERLGTSPADCELKSFSNGETSVNINTSVRDQDVFIVQSGSSKINDSIMELLVMISACKGGSAKSITGAFDTRLDELSKKKSHRGAITAKLLANLLSIAGIHHVITVDLHAPPTTGFFGKPVDNLNAEPQIARWIKNNVQGWREAVVVSKNAGGTKRVTSLADVLKLNFGLVTTQPRRNTNMSNSLEGSSFFDRYGEPNHSSSYDGPSDDPPRIDSPDYRQLPLRQSPRTGPQPNGVPPTSNPRNIHIPSASSPLNHSTHIDSASPPTARTPMPHDYHHPEIPSRLSDLPRRPSEDYTDERAREVITGRLIHGHIVDDDAPSPALSAISSSNTWSPHGIGVGLSSPAIEESDPMAMSFMSTVSRRTTDHITSTGSGDPDNDEDEEEGFNDPELEHTVTLVGNVAGRCVFIIDDMIDQPGSWIAAAETVVKRGDAERVYCIATHGLFGDDSLEQMEACECINFIVVTNTYPIAPERVERCRKLVVLDMAHLLSEAIRRNHYGESISALFQHYPD</sequence>
<evidence type="ECO:0000256" key="6">
    <source>
        <dbReference type="ARBA" id="ARBA00022741"/>
    </source>
</evidence>
<dbReference type="InterPro" id="IPR029057">
    <property type="entry name" value="PRTase-like"/>
</dbReference>
<dbReference type="SMART" id="SM01400">
    <property type="entry name" value="Pribosyltran_N"/>
    <property type="match status" value="1"/>
</dbReference>
<dbReference type="Proteomes" id="UP001161017">
    <property type="component" value="Unassembled WGS sequence"/>
</dbReference>
<dbReference type="GO" id="GO:0004749">
    <property type="term" value="F:ribose phosphate diphosphokinase activity"/>
    <property type="evidence" value="ECO:0007669"/>
    <property type="project" value="UniProtKB-EC"/>
</dbReference>
<feature type="compositionally biased region" description="Polar residues" evidence="11">
    <location>
        <begin position="195"/>
        <end position="207"/>
    </location>
</feature>
<evidence type="ECO:0000313" key="13">
    <source>
        <dbReference type="EMBL" id="MDI1493096.1"/>
    </source>
</evidence>
<keyword evidence="6" id="KW-0547">Nucleotide-binding</keyword>
<keyword evidence="9" id="KW-0460">Magnesium</keyword>
<evidence type="ECO:0000256" key="11">
    <source>
        <dbReference type="SAM" id="MobiDB-lite"/>
    </source>
</evidence>
<dbReference type="GO" id="GO:0006164">
    <property type="term" value="P:purine nucleotide biosynthetic process"/>
    <property type="evidence" value="ECO:0007669"/>
    <property type="project" value="TreeGrafter"/>
</dbReference>
<accession>A0AA43TVH1</accession>
<feature type="compositionally biased region" description="Polar residues" evidence="11">
    <location>
        <begin position="383"/>
        <end position="394"/>
    </location>
</feature>
<name>A0AA43TVH1_9LECA</name>
<feature type="compositionally biased region" description="Polar residues" evidence="11">
    <location>
        <begin position="261"/>
        <end position="287"/>
    </location>
</feature>
<evidence type="ECO:0000256" key="8">
    <source>
        <dbReference type="ARBA" id="ARBA00022840"/>
    </source>
</evidence>
<dbReference type="PANTHER" id="PTHR10210">
    <property type="entry name" value="RIBOSE-PHOSPHATE DIPHOSPHOKINASE FAMILY MEMBER"/>
    <property type="match status" value="1"/>
</dbReference>
<dbReference type="FunFam" id="3.40.50.2020:FF:000007">
    <property type="entry name" value="Ribose-phosphate pyrophosphokinase"/>
    <property type="match status" value="1"/>
</dbReference>
<keyword evidence="5" id="KW-0545">Nucleotide biosynthesis</keyword>
<dbReference type="CDD" id="cd06223">
    <property type="entry name" value="PRTases_typeI"/>
    <property type="match status" value="1"/>
</dbReference>
<organism evidence="13 14">
    <name type="scientific">Ramalina farinacea</name>
    <dbReference type="NCBI Taxonomy" id="258253"/>
    <lineage>
        <taxon>Eukaryota</taxon>
        <taxon>Fungi</taxon>
        <taxon>Dikarya</taxon>
        <taxon>Ascomycota</taxon>
        <taxon>Pezizomycotina</taxon>
        <taxon>Lecanoromycetes</taxon>
        <taxon>OSLEUM clade</taxon>
        <taxon>Lecanoromycetidae</taxon>
        <taxon>Lecanorales</taxon>
        <taxon>Lecanorineae</taxon>
        <taxon>Ramalinaceae</taxon>
        <taxon>Ramalina</taxon>
    </lineage>
</organism>
<reference evidence="13" key="1">
    <citation type="journal article" date="2023" name="Genome Biol. Evol.">
        <title>First Whole Genome Sequence and Flow Cytometry Genome Size Data for the Lichen-Forming Fungus Ramalina farinacea (Ascomycota).</title>
        <authorList>
            <person name="Llewellyn T."/>
            <person name="Mian S."/>
            <person name="Hill R."/>
            <person name="Leitch I.J."/>
            <person name="Gaya E."/>
        </authorList>
    </citation>
    <scope>NUCLEOTIDE SEQUENCE</scope>
    <source>
        <strain evidence="13">LIQ254RAFAR</strain>
    </source>
</reference>
<dbReference type="NCBIfam" id="TIGR01251">
    <property type="entry name" value="ribP_PPkin"/>
    <property type="match status" value="1"/>
</dbReference>
<dbReference type="Pfam" id="PF13793">
    <property type="entry name" value="Pribosyltran_N"/>
    <property type="match status" value="1"/>
</dbReference>
<keyword evidence="7" id="KW-0418">Kinase</keyword>
<keyword evidence="8" id="KW-0067">ATP-binding</keyword>
<evidence type="ECO:0000256" key="10">
    <source>
        <dbReference type="ARBA" id="ARBA00049535"/>
    </source>
</evidence>
<evidence type="ECO:0000256" key="2">
    <source>
        <dbReference type="ARBA" id="ARBA00013247"/>
    </source>
</evidence>
<dbReference type="GO" id="GO:0000287">
    <property type="term" value="F:magnesium ion binding"/>
    <property type="evidence" value="ECO:0007669"/>
    <property type="project" value="InterPro"/>
</dbReference>
<feature type="compositionally biased region" description="Acidic residues" evidence="11">
    <location>
        <begin position="397"/>
        <end position="408"/>
    </location>
</feature>
<dbReference type="InterPro" id="IPR000836">
    <property type="entry name" value="PRTase_dom"/>
</dbReference>
<dbReference type="PANTHER" id="PTHR10210:SF57">
    <property type="entry name" value="RIBOSE-PHOSPHATE DIPHOSPHOKINASE"/>
    <property type="match status" value="1"/>
</dbReference>
<comment type="catalytic activity">
    <reaction evidence="10">
        <text>D-ribose 5-phosphate + ATP = 5-phospho-alpha-D-ribose 1-diphosphate + AMP + H(+)</text>
        <dbReference type="Rhea" id="RHEA:15609"/>
        <dbReference type="ChEBI" id="CHEBI:15378"/>
        <dbReference type="ChEBI" id="CHEBI:30616"/>
        <dbReference type="ChEBI" id="CHEBI:58017"/>
        <dbReference type="ChEBI" id="CHEBI:78346"/>
        <dbReference type="ChEBI" id="CHEBI:456215"/>
        <dbReference type="EC" id="2.7.6.1"/>
    </reaction>
</comment>
<feature type="domain" description="Ribose-phosphate pyrophosphokinase N-terminal" evidence="12">
    <location>
        <begin position="4"/>
        <end position="119"/>
    </location>
</feature>
<proteinExistence type="inferred from homology"/>
<evidence type="ECO:0000256" key="7">
    <source>
        <dbReference type="ARBA" id="ARBA00022777"/>
    </source>
</evidence>
<dbReference type="SUPFAM" id="SSF53271">
    <property type="entry name" value="PRTase-like"/>
    <property type="match status" value="2"/>
</dbReference>
<dbReference type="GO" id="GO:0005737">
    <property type="term" value="C:cytoplasm"/>
    <property type="evidence" value="ECO:0007669"/>
    <property type="project" value="TreeGrafter"/>
</dbReference>
<dbReference type="GO" id="GO:0016301">
    <property type="term" value="F:kinase activity"/>
    <property type="evidence" value="ECO:0007669"/>
    <property type="project" value="UniProtKB-KW"/>
</dbReference>
<dbReference type="GO" id="GO:0002189">
    <property type="term" value="C:ribose phosphate diphosphokinase complex"/>
    <property type="evidence" value="ECO:0007669"/>
    <property type="project" value="TreeGrafter"/>
</dbReference>
<feature type="region of interest" description="Disordered" evidence="11">
    <location>
        <begin position="195"/>
        <end position="316"/>
    </location>
</feature>
<keyword evidence="14" id="KW-1185">Reference proteome</keyword>
<dbReference type="AlphaFoldDB" id="A0AA43TVH1"/>
<feature type="compositionally biased region" description="Basic and acidic residues" evidence="11">
    <location>
        <begin position="292"/>
        <end position="316"/>
    </location>
</feature>
<evidence type="ECO:0000259" key="12">
    <source>
        <dbReference type="Pfam" id="PF13793"/>
    </source>
</evidence>
<feature type="region of interest" description="Disordered" evidence="11">
    <location>
        <begin position="383"/>
        <end position="408"/>
    </location>
</feature>
<evidence type="ECO:0000256" key="3">
    <source>
        <dbReference type="ARBA" id="ARBA00022679"/>
    </source>
</evidence>
<comment type="caution">
    <text evidence="13">The sequence shown here is derived from an EMBL/GenBank/DDBJ whole genome shotgun (WGS) entry which is preliminary data.</text>
</comment>
<dbReference type="Gene3D" id="3.40.50.2020">
    <property type="match status" value="3"/>
</dbReference>
<protein>
    <recommendedName>
        <fullName evidence="2">ribose-phosphate diphosphokinase</fullName>
        <ecNumber evidence="2">2.7.6.1</ecNumber>
    </recommendedName>
</protein>